<accession>A0A183ILF0</accession>
<organism evidence="4">
    <name type="scientific">Soboliphyme baturini</name>
    <dbReference type="NCBI Taxonomy" id="241478"/>
    <lineage>
        <taxon>Eukaryota</taxon>
        <taxon>Metazoa</taxon>
        <taxon>Ecdysozoa</taxon>
        <taxon>Nematoda</taxon>
        <taxon>Enoplea</taxon>
        <taxon>Dorylaimia</taxon>
        <taxon>Dioctophymatida</taxon>
        <taxon>Dioctophymatoidea</taxon>
        <taxon>Soboliphymatidae</taxon>
        <taxon>Soboliphyme</taxon>
    </lineage>
</organism>
<name>A0A183ILF0_9BILA</name>
<reference evidence="2 3" key="2">
    <citation type="submission" date="2018-11" db="EMBL/GenBank/DDBJ databases">
        <authorList>
            <consortium name="Pathogen Informatics"/>
        </authorList>
    </citation>
    <scope>NUCLEOTIDE SEQUENCE [LARGE SCALE GENOMIC DNA]</scope>
</reference>
<dbReference type="AlphaFoldDB" id="A0A183ILF0"/>
<keyword evidence="3" id="KW-1185">Reference proteome</keyword>
<evidence type="ECO:0000313" key="3">
    <source>
        <dbReference type="Proteomes" id="UP000270296"/>
    </source>
</evidence>
<gene>
    <name evidence="2" type="ORF">SBAD_LOCUS4446</name>
</gene>
<feature type="compositionally biased region" description="Acidic residues" evidence="1">
    <location>
        <begin position="47"/>
        <end position="62"/>
    </location>
</feature>
<feature type="region of interest" description="Disordered" evidence="1">
    <location>
        <begin position="46"/>
        <end position="81"/>
    </location>
</feature>
<evidence type="ECO:0000313" key="2">
    <source>
        <dbReference type="EMBL" id="VDP04393.1"/>
    </source>
</evidence>
<feature type="region of interest" description="Disordered" evidence="1">
    <location>
        <begin position="197"/>
        <end position="222"/>
    </location>
</feature>
<dbReference type="EMBL" id="UZAM01008323">
    <property type="protein sequence ID" value="VDP04393.1"/>
    <property type="molecule type" value="Genomic_DNA"/>
</dbReference>
<reference evidence="4" key="1">
    <citation type="submission" date="2016-06" db="UniProtKB">
        <authorList>
            <consortium name="WormBaseParasite"/>
        </authorList>
    </citation>
    <scope>IDENTIFICATION</scope>
</reference>
<evidence type="ECO:0000313" key="4">
    <source>
        <dbReference type="WBParaSite" id="SBAD_0000463701-mRNA-1"/>
    </source>
</evidence>
<protein>
    <submittedName>
        <fullName evidence="4">RING-type domain-containing protein</fullName>
    </submittedName>
</protein>
<proteinExistence type="predicted"/>
<dbReference type="WBParaSite" id="SBAD_0000463701-mRNA-1">
    <property type="protein sequence ID" value="SBAD_0000463701-mRNA-1"/>
    <property type="gene ID" value="SBAD_0000463701"/>
</dbReference>
<sequence length="222" mass="24329">MNERGVRVNNITCPVCRSEWCVPRDAGVNCVPDNLDLQQFLSSISMEGEETSEESDTNDSDAYEPPVSDIGTSVGEEQRPAAQDPLRFGAAQRLLATVIGKVTTFIAKLVRSKKLSKREGNDEGNGTVITKRASSWLLLENIMDGKLAIPNNVLENATRPLTPREGSCYYSHRFTELRVQFARVAAVASNRGTILRDRIQKREGSSTQHAGTCSPRGAGKFS</sequence>
<dbReference type="Proteomes" id="UP000270296">
    <property type="component" value="Unassembled WGS sequence"/>
</dbReference>
<evidence type="ECO:0000256" key="1">
    <source>
        <dbReference type="SAM" id="MobiDB-lite"/>
    </source>
</evidence>